<dbReference type="EMBL" id="JAQQKX010000026">
    <property type="protein sequence ID" value="MDC7685242.1"/>
    <property type="molecule type" value="Genomic_DNA"/>
</dbReference>
<feature type="domain" description="CBS" evidence="3">
    <location>
        <begin position="76"/>
        <end position="133"/>
    </location>
</feature>
<dbReference type="Gene3D" id="3.10.580.10">
    <property type="entry name" value="CBS-domain"/>
    <property type="match status" value="1"/>
</dbReference>
<reference evidence="4 5" key="1">
    <citation type="submission" date="2023-01" db="EMBL/GenBank/DDBJ databases">
        <title>Novel species of the genus Asticcacaulis isolated from rivers.</title>
        <authorList>
            <person name="Lu H."/>
        </authorList>
    </citation>
    <scope>NUCLEOTIDE SEQUENCE [LARGE SCALE GENOMIC DNA]</scope>
    <source>
        <strain evidence="4 5">BYS171W</strain>
    </source>
</reference>
<sequence>MLINQLLNAKGHQVFTVSPDDTVAAVSALLHTRKVGAFVVSDSLGRVVGIVSERDIIGALARVGARSLDMRTEEIMTKDVIVARLGQTVDSLLELMTDRRIRHLPVMEGQKLTGIISIGDLVKSKIAQAEHEAQTLKAYIAAG</sequence>
<dbReference type="SMART" id="SM00116">
    <property type="entry name" value="CBS"/>
    <property type="match status" value="2"/>
</dbReference>
<gene>
    <name evidence="4" type="ORF">PQU92_18315</name>
</gene>
<evidence type="ECO:0000313" key="5">
    <source>
        <dbReference type="Proteomes" id="UP001214854"/>
    </source>
</evidence>
<protein>
    <submittedName>
        <fullName evidence="4">CBS domain-containing protein</fullName>
    </submittedName>
</protein>
<proteinExistence type="predicted"/>
<dbReference type="InterPro" id="IPR000644">
    <property type="entry name" value="CBS_dom"/>
</dbReference>
<name>A0ABT5HYT8_9CAUL</name>
<keyword evidence="5" id="KW-1185">Reference proteome</keyword>
<dbReference type="PROSITE" id="PS51371">
    <property type="entry name" value="CBS"/>
    <property type="match status" value="2"/>
</dbReference>
<dbReference type="CDD" id="cd04623">
    <property type="entry name" value="CBS_pair_bac_euk"/>
    <property type="match status" value="1"/>
</dbReference>
<accession>A0ABT5HYT8</accession>
<organism evidence="4 5">
    <name type="scientific">Asticcacaulis aquaticus</name>
    <dbReference type="NCBI Taxonomy" id="2984212"/>
    <lineage>
        <taxon>Bacteria</taxon>
        <taxon>Pseudomonadati</taxon>
        <taxon>Pseudomonadota</taxon>
        <taxon>Alphaproteobacteria</taxon>
        <taxon>Caulobacterales</taxon>
        <taxon>Caulobacteraceae</taxon>
        <taxon>Asticcacaulis</taxon>
    </lineage>
</organism>
<dbReference type="PANTHER" id="PTHR43080">
    <property type="entry name" value="CBS DOMAIN-CONTAINING PROTEIN CBSX3, MITOCHONDRIAL"/>
    <property type="match status" value="1"/>
</dbReference>
<evidence type="ECO:0000256" key="1">
    <source>
        <dbReference type="ARBA" id="ARBA00023122"/>
    </source>
</evidence>
<feature type="domain" description="CBS" evidence="3">
    <location>
        <begin position="7"/>
        <end position="70"/>
    </location>
</feature>
<dbReference type="InterPro" id="IPR046342">
    <property type="entry name" value="CBS_dom_sf"/>
</dbReference>
<dbReference type="Proteomes" id="UP001214854">
    <property type="component" value="Unassembled WGS sequence"/>
</dbReference>
<dbReference type="RefSeq" id="WP_272749745.1">
    <property type="nucleotide sequence ID" value="NZ_JAQQKX010000026.1"/>
</dbReference>
<keyword evidence="1 2" id="KW-0129">CBS domain</keyword>
<dbReference type="SUPFAM" id="SSF54631">
    <property type="entry name" value="CBS-domain pair"/>
    <property type="match status" value="1"/>
</dbReference>
<dbReference type="InterPro" id="IPR044725">
    <property type="entry name" value="CBSX3_CBS_dom"/>
</dbReference>
<evidence type="ECO:0000259" key="3">
    <source>
        <dbReference type="PROSITE" id="PS51371"/>
    </source>
</evidence>
<dbReference type="InterPro" id="IPR051257">
    <property type="entry name" value="Diverse_CBS-Domain"/>
</dbReference>
<evidence type="ECO:0000313" key="4">
    <source>
        <dbReference type="EMBL" id="MDC7685242.1"/>
    </source>
</evidence>
<dbReference type="PANTHER" id="PTHR43080:SF2">
    <property type="entry name" value="CBS DOMAIN-CONTAINING PROTEIN"/>
    <property type="match status" value="1"/>
</dbReference>
<dbReference type="Pfam" id="PF00571">
    <property type="entry name" value="CBS"/>
    <property type="match status" value="2"/>
</dbReference>
<comment type="caution">
    <text evidence="4">The sequence shown here is derived from an EMBL/GenBank/DDBJ whole genome shotgun (WGS) entry which is preliminary data.</text>
</comment>
<evidence type="ECO:0000256" key="2">
    <source>
        <dbReference type="PROSITE-ProRule" id="PRU00703"/>
    </source>
</evidence>